<feature type="region of interest" description="Disordered" evidence="1">
    <location>
        <begin position="1"/>
        <end position="22"/>
    </location>
</feature>
<dbReference type="PROSITE" id="PS50995">
    <property type="entry name" value="HTH_MARR_2"/>
    <property type="match status" value="1"/>
</dbReference>
<accession>A0A6B8M0Z0</accession>
<evidence type="ECO:0000313" key="4">
    <source>
        <dbReference type="Proteomes" id="UP000422569"/>
    </source>
</evidence>
<dbReference type="KEGG" id="mpar:F7D14_08240"/>
<dbReference type="Pfam" id="PF12802">
    <property type="entry name" value="MarR_2"/>
    <property type="match status" value="1"/>
</dbReference>
<dbReference type="SMART" id="SM00347">
    <property type="entry name" value="HTH_MARR"/>
    <property type="match status" value="1"/>
</dbReference>
<dbReference type="InterPro" id="IPR036390">
    <property type="entry name" value="WH_DNA-bd_sf"/>
</dbReference>
<protein>
    <submittedName>
        <fullName evidence="3">MarR family transcriptional regulator</fullName>
    </submittedName>
</protein>
<dbReference type="InterPro" id="IPR000835">
    <property type="entry name" value="HTH_MarR-typ"/>
</dbReference>
<evidence type="ECO:0000313" key="3">
    <source>
        <dbReference type="EMBL" id="QGM97454.1"/>
    </source>
</evidence>
<name>A0A6B8M0Z0_9HYPH</name>
<evidence type="ECO:0000256" key="1">
    <source>
        <dbReference type="SAM" id="MobiDB-lite"/>
    </source>
</evidence>
<reference evidence="3 4" key="1">
    <citation type="submission" date="2019-09" db="EMBL/GenBank/DDBJ databases">
        <title>Isolation and complete genome sequencing of Methylocystis species.</title>
        <authorList>
            <person name="Rumah B.L."/>
            <person name="Stead C.E."/>
            <person name="Stevens B.C."/>
            <person name="Minton N.P."/>
            <person name="Grosse-Honebrink A."/>
            <person name="Zhang Y."/>
        </authorList>
    </citation>
    <scope>NUCLEOTIDE SEQUENCE [LARGE SCALE GENOMIC DNA]</scope>
    <source>
        <strain evidence="3 4">BRCS2</strain>
    </source>
</reference>
<dbReference type="SUPFAM" id="SSF46785">
    <property type="entry name" value="Winged helix' DNA-binding domain"/>
    <property type="match status" value="1"/>
</dbReference>
<dbReference type="AlphaFoldDB" id="A0A6B8M0Z0"/>
<dbReference type="GO" id="GO:0006950">
    <property type="term" value="P:response to stress"/>
    <property type="evidence" value="ECO:0007669"/>
    <property type="project" value="TreeGrafter"/>
</dbReference>
<dbReference type="PANTHER" id="PTHR33164:SF43">
    <property type="entry name" value="HTH-TYPE TRANSCRIPTIONAL REPRESSOR YETL"/>
    <property type="match status" value="1"/>
</dbReference>
<dbReference type="Proteomes" id="UP000422569">
    <property type="component" value="Chromosome"/>
</dbReference>
<dbReference type="GO" id="GO:0003700">
    <property type="term" value="F:DNA-binding transcription factor activity"/>
    <property type="evidence" value="ECO:0007669"/>
    <property type="project" value="InterPro"/>
</dbReference>
<dbReference type="InterPro" id="IPR039422">
    <property type="entry name" value="MarR/SlyA-like"/>
</dbReference>
<feature type="domain" description="HTH marR-type" evidence="2">
    <location>
        <begin position="22"/>
        <end position="151"/>
    </location>
</feature>
<proteinExistence type="predicted"/>
<gene>
    <name evidence="3" type="ORF">F7D14_08240</name>
</gene>
<organism evidence="3 4">
    <name type="scientific">Methylocystis parvus</name>
    <dbReference type="NCBI Taxonomy" id="134"/>
    <lineage>
        <taxon>Bacteria</taxon>
        <taxon>Pseudomonadati</taxon>
        <taxon>Pseudomonadota</taxon>
        <taxon>Alphaproteobacteria</taxon>
        <taxon>Hyphomicrobiales</taxon>
        <taxon>Methylocystaceae</taxon>
        <taxon>Methylocystis</taxon>
    </lineage>
</organism>
<keyword evidence="4" id="KW-1185">Reference proteome</keyword>
<dbReference type="RefSeq" id="WP_016920777.1">
    <property type="nucleotide sequence ID" value="NZ_CP044331.1"/>
</dbReference>
<dbReference type="EMBL" id="CP044331">
    <property type="protein sequence ID" value="QGM97454.1"/>
    <property type="molecule type" value="Genomic_DNA"/>
</dbReference>
<feature type="compositionally biased region" description="Basic and acidic residues" evidence="1">
    <location>
        <begin position="9"/>
        <end position="22"/>
    </location>
</feature>
<dbReference type="Gene3D" id="1.10.10.10">
    <property type="entry name" value="Winged helix-like DNA-binding domain superfamily/Winged helix DNA-binding domain"/>
    <property type="match status" value="1"/>
</dbReference>
<dbReference type="InterPro" id="IPR036388">
    <property type="entry name" value="WH-like_DNA-bd_sf"/>
</dbReference>
<dbReference type="PANTHER" id="PTHR33164">
    <property type="entry name" value="TRANSCRIPTIONAL REGULATOR, MARR FAMILY"/>
    <property type="match status" value="1"/>
</dbReference>
<sequence>MLVAASTTKVRESAKKNESAPTKDELEALANFRRALRRFLAFSEQAAAELGLTMQWYQALLVIRTYHDGAPINVGELAEELMIRDHSAAELVSRLVAANLVRRKTDAEDRRRSLLIITSSGDRCLARLASVHLARLRENKDAFMNLFDMGT</sequence>
<evidence type="ECO:0000259" key="2">
    <source>
        <dbReference type="PROSITE" id="PS50995"/>
    </source>
</evidence>